<feature type="domain" description="CUB" evidence="4">
    <location>
        <begin position="16"/>
        <end position="139"/>
    </location>
</feature>
<dbReference type="Gene3D" id="2.60.120.290">
    <property type="entry name" value="Spermadhesin, CUB domain"/>
    <property type="match status" value="2"/>
</dbReference>
<dbReference type="Proteomes" id="UP001159428">
    <property type="component" value="Unassembled WGS sequence"/>
</dbReference>
<accession>A0AAU9XMD3</accession>
<comment type="caution">
    <text evidence="5">The sequence shown here is derived from an EMBL/GenBank/DDBJ whole genome shotgun (WGS) entry which is preliminary data.</text>
</comment>
<evidence type="ECO:0000256" key="3">
    <source>
        <dbReference type="PROSITE-ProRule" id="PRU00059"/>
    </source>
</evidence>
<evidence type="ECO:0000259" key="4">
    <source>
        <dbReference type="PROSITE" id="PS01180"/>
    </source>
</evidence>
<feature type="domain" description="CUB" evidence="4">
    <location>
        <begin position="196"/>
        <end position="314"/>
    </location>
</feature>
<name>A0AAU9XMD3_9CNID</name>
<sequence length="325" mass="35938">NYFFLNDPITDLSFTAGNSSEVNLNGWSGYFWSPNFPNNFPTSRTSTWNITVPSGKIIKLIFLNFTLVTGENDDCAGAVPTSARVFISNVASHNGKRGDFKICGQKLPPPVYSDGNFLRVTFESRATVNKGFNASFEAIDRDTPLPGKLCGTPRFIPVKFYSLHESLRVLFVSDGSRDYGGFGATYKLLNYSPPICPKEVIPLYGSGKIRSPNYPMSNYTMFTNCTWKITGSASQKIKFAFTDFALSPCATDCNSDSCSYVELYDGGSTSSPFLARFCDGSILNETLSKGHEMFVRFHSGKTVDRGFEAEYYVSCDGQKGKKLEK</sequence>
<dbReference type="InterPro" id="IPR000859">
    <property type="entry name" value="CUB_dom"/>
</dbReference>
<organism evidence="5 6">
    <name type="scientific">Pocillopora meandrina</name>
    <dbReference type="NCBI Taxonomy" id="46732"/>
    <lineage>
        <taxon>Eukaryota</taxon>
        <taxon>Metazoa</taxon>
        <taxon>Cnidaria</taxon>
        <taxon>Anthozoa</taxon>
        <taxon>Hexacorallia</taxon>
        <taxon>Scleractinia</taxon>
        <taxon>Astrocoeniina</taxon>
        <taxon>Pocilloporidae</taxon>
        <taxon>Pocillopora</taxon>
    </lineage>
</organism>
<comment type="caution">
    <text evidence="3">Lacks conserved residue(s) required for the propagation of feature annotation.</text>
</comment>
<dbReference type="CDD" id="cd00041">
    <property type="entry name" value="CUB"/>
    <property type="match status" value="2"/>
</dbReference>
<keyword evidence="2" id="KW-1015">Disulfide bond</keyword>
<evidence type="ECO:0000313" key="5">
    <source>
        <dbReference type="EMBL" id="CAH3151068.1"/>
    </source>
</evidence>
<feature type="non-terminal residue" evidence="5">
    <location>
        <position position="1"/>
    </location>
</feature>
<dbReference type="EMBL" id="CALNXJ010000048">
    <property type="protein sequence ID" value="CAH3151068.1"/>
    <property type="molecule type" value="Genomic_DNA"/>
</dbReference>
<evidence type="ECO:0000256" key="2">
    <source>
        <dbReference type="ARBA" id="ARBA00023157"/>
    </source>
</evidence>
<keyword evidence="6" id="KW-1185">Reference proteome</keyword>
<evidence type="ECO:0000313" key="6">
    <source>
        <dbReference type="Proteomes" id="UP001159428"/>
    </source>
</evidence>
<dbReference type="PROSITE" id="PS01180">
    <property type="entry name" value="CUB"/>
    <property type="match status" value="2"/>
</dbReference>
<evidence type="ECO:0000256" key="1">
    <source>
        <dbReference type="ARBA" id="ARBA00022737"/>
    </source>
</evidence>
<keyword evidence="1" id="KW-0677">Repeat</keyword>
<reference evidence="5 6" key="1">
    <citation type="submission" date="2022-05" db="EMBL/GenBank/DDBJ databases">
        <authorList>
            <consortium name="Genoscope - CEA"/>
            <person name="William W."/>
        </authorList>
    </citation>
    <scope>NUCLEOTIDE SEQUENCE [LARGE SCALE GENOMIC DNA]</scope>
</reference>
<dbReference type="Pfam" id="PF00431">
    <property type="entry name" value="CUB"/>
    <property type="match status" value="2"/>
</dbReference>
<dbReference type="PANTHER" id="PTHR24251:SF37">
    <property type="entry name" value="CUB DOMAIN-CONTAINING PROTEIN"/>
    <property type="match status" value="1"/>
</dbReference>
<dbReference type="PANTHER" id="PTHR24251">
    <property type="entry name" value="OVOCHYMASE-RELATED"/>
    <property type="match status" value="1"/>
</dbReference>
<gene>
    <name evidence="5" type="ORF">PMEA_00025089</name>
</gene>
<dbReference type="InterPro" id="IPR035914">
    <property type="entry name" value="Sperma_CUB_dom_sf"/>
</dbReference>
<dbReference type="FunFam" id="2.60.120.290:FF:000005">
    <property type="entry name" value="Procollagen C-endopeptidase enhancer 1"/>
    <property type="match status" value="1"/>
</dbReference>
<dbReference type="AlphaFoldDB" id="A0AAU9XMD3"/>
<dbReference type="SUPFAM" id="SSF49854">
    <property type="entry name" value="Spermadhesin, CUB domain"/>
    <property type="match status" value="3"/>
</dbReference>
<protein>
    <recommendedName>
        <fullName evidence="4">CUB domain-containing protein</fullName>
    </recommendedName>
</protein>
<dbReference type="SMART" id="SM00042">
    <property type="entry name" value="CUB"/>
    <property type="match status" value="2"/>
</dbReference>
<proteinExistence type="predicted"/>